<dbReference type="Pfam" id="PF13568">
    <property type="entry name" value="OMP_b-brl_2"/>
    <property type="match status" value="1"/>
</dbReference>
<dbReference type="AlphaFoldDB" id="A0A644USJ2"/>
<name>A0A644USJ2_9ZZZZ</name>
<evidence type="ECO:0000313" key="2">
    <source>
        <dbReference type="EMBL" id="MPL81831.1"/>
    </source>
</evidence>
<protein>
    <recommendedName>
        <fullName evidence="1">Outer membrane protein beta-barrel domain-containing protein</fullName>
    </recommendedName>
</protein>
<proteinExistence type="predicted"/>
<dbReference type="EMBL" id="VSSQ01000155">
    <property type="protein sequence ID" value="MPL81831.1"/>
    <property type="molecule type" value="Genomic_DNA"/>
</dbReference>
<reference evidence="2" key="1">
    <citation type="submission" date="2019-08" db="EMBL/GenBank/DDBJ databases">
        <authorList>
            <person name="Kucharzyk K."/>
            <person name="Murdoch R.W."/>
            <person name="Higgins S."/>
            <person name="Loffler F."/>
        </authorList>
    </citation>
    <scope>NUCLEOTIDE SEQUENCE</scope>
</reference>
<sequence>MRNLILLIGLVLMPVTYAQNSNNKAETGKFLLGATVSPVISWLDTDHDDLQTDGATITGGFGFVAEYKSSRLFSLVSGLNFILPGGYVFDSLSLADQNTKNNFRMNFPSLEIPVLIRINSLPFEKTTYYAQGGITTAYRLAATEFHQASSFQTSDRRVDITQLINPVQLNFQIGFGAKFRVLRLFQLFAEVNYKNSIVNIASETGYKMTPIRYSATNPVPDIRNGNMVFSVGVLF</sequence>
<comment type="caution">
    <text evidence="2">The sequence shown here is derived from an EMBL/GenBank/DDBJ whole genome shotgun (WGS) entry which is preliminary data.</text>
</comment>
<organism evidence="2">
    <name type="scientific">bioreactor metagenome</name>
    <dbReference type="NCBI Taxonomy" id="1076179"/>
    <lineage>
        <taxon>unclassified sequences</taxon>
        <taxon>metagenomes</taxon>
        <taxon>ecological metagenomes</taxon>
    </lineage>
</organism>
<evidence type="ECO:0000259" key="1">
    <source>
        <dbReference type="Pfam" id="PF13568"/>
    </source>
</evidence>
<dbReference type="InterPro" id="IPR025665">
    <property type="entry name" value="Beta-barrel_OMP_2"/>
</dbReference>
<accession>A0A644USJ2</accession>
<gene>
    <name evidence="2" type="ORF">SDC9_27762</name>
</gene>
<feature type="domain" description="Outer membrane protein beta-barrel" evidence="1">
    <location>
        <begin position="18"/>
        <end position="200"/>
    </location>
</feature>